<dbReference type="RefSeq" id="WP_405345753.1">
    <property type="nucleotide sequence ID" value="NZ_JAZHOJ010000056.1"/>
</dbReference>
<dbReference type="Proteomes" id="UP001621713">
    <property type="component" value="Unassembled WGS sequence"/>
</dbReference>
<keyword evidence="2" id="KW-1185">Reference proteome</keyword>
<organism evidence="1 2">
    <name type="scientific">Flavobacterium covae</name>
    <dbReference type="NCBI Taxonomy" id="2906076"/>
    <lineage>
        <taxon>Bacteria</taxon>
        <taxon>Pseudomonadati</taxon>
        <taxon>Bacteroidota</taxon>
        <taxon>Flavobacteriia</taxon>
        <taxon>Flavobacteriales</taxon>
        <taxon>Flavobacteriaceae</taxon>
        <taxon>Flavobacterium</taxon>
    </lineage>
</organism>
<name>A0ABW8PJR9_9FLAO</name>
<accession>A0ABW8PJR9</accession>
<protein>
    <submittedName>
        <fullName evidence="1">Uncharacterized protein</fullName>
    </submittedName>
</protein>
<feature type="non-terminal residue" evidence="1">
    <location>
        <position position="1"/>
    </location>
</feature>
<evidence type="ECO:0000313" key="2">
    <source>
        <dbReference type="Proteomes" id="UP001621713"/>
    </source>
</evidence>
<sequence length="172" mass="18440">QATGKKVYTTDGAITIFENGIKRADNTKWYEVSSDGTAIELSSPPIKECSTCTGEGVQMGVAGAGSLVKDIISKRVVKTISKYDKNLGKMVDYPMYNNVALGKSSGGSLKQFGDEVGANVWTKETDNVFTSMYNLPERDYLGGFERSIGEVLDATTGANQGKILFDVTGVNV</sequence>
<gene>
    <name evidence="1" type="ORF">V3467_13540</name>
</gene>
<comment type="caution">
    <text evidence="1">The sequence shown here is derived from an EMBL/GenBank/DDBJ whole genome shotgun (WGS) entry which is preliminary data.</text>
</comment>
<reference evidence="1 2" key="1">
    <citation type="submission" date="2024-02" db="EMBL/GenBank/DDBJ databases">
        <title>Comparative Genomic Analysis of Flavobacterium Species Causing Columnaris Disease of Freshwater Fish in Thailand: Insights into Virulence and Resistance Mechanisms.</title>
        <authorList>
            <person name="Nguyen D."/>
            <person name="Chokmangmeepisarn P."/>
            <person name="Khianchaikhan K."/>
            <person name="Morishita M."/>
            <person name="Bunnoy A."/>
            <person name="Rodkhum C."/>
        </authorList>
    </citation>
    <scope>NUCLEOTIDE SEQUENCE [LARGE SCALE GENOMIC DNA]</scope>
    <source>
        <strain evidence="1 2">PCBSB2203</strain>
    </source>
</reference>
<proteinExistence type="predicted"/>
<dbReference type="EMBL" id="JAZHOJ010000056">
    <property type="protein sequence ID" value="MFK7004857.1"/>
    <property type="molecule type" value="Genomic_DNA"/>
</dbReference>
<evidence type="ECO:0000313" key="1">
    <source>
        <dbReference type="EMBL" id="MFK7004857.1"/>
    </source>
</evidence>